<keyword evidence="2" id="KW-1133">Transmembrane helix</keyword>
<evidence type="ECO:0000313" key="4">
    <source>
        <dbReference type="Proteomes" id="UP001501094"/>
    </source>
</evidence>
<sequence length="1142" mass="116318">MFRLARLSMANRAVVALTTLAVAVMGVLSMGQLKQELIPSLQLPMGIIVAPYSGSSPAVVEERVTQPIEAAAETINGVESVNSTVSTGMSTTTVEFAYGTDIERVTQRLEAAVTRLGSMLPEDVEPTVIAGSFDDLPVVQLAVAGDESPDALADTVETAIVPELEKLNGVRSVTVSGVREDRILVTPKDEKLADAGLTPAQLSTLLQDNGVVMPGGTLTEGDRTWSVELGTSLDDVDALKNLPLIPAADAGAAAGGAAGAAGGAAAGGAGGAAAGGAAGAGAAAGTDPAAAAAAAAGSAGQQPSSGALPVTPQQPAVPERPEPVTLGEVATVEREPVPVTSASRLDGEASLSLGITKTPDGNTVDVSHAVHAALDDLSGTLDSRDIETGVVFDQAPFIEESIEGLATEGGLGLLFAVLVILLFLASMRSTIVSAISIPLSLAVTFIVMNSTGYTLNILTLGALTISIGRVVDDAIVVIENIKRHLSYGEEKVPAILNAVREVGGAIAASTICTVAVFAPIALVGGMTGELFRPFALTVAIAMLASLLVALTIVPVLAYWFVKAPLVPGDTEEEREAFRAAERETAEAKERRGIWQRIYVPSLGAALRHPAVTLVVAVAVLGGTLAMVPRLETNFIGDSGQDTLSVTQTFEPGTSFDAQDEAAREVEDTLSGVEGVETVQSTVGSGSAEQMAFMGSGSDQASFAITLDGEADGVAVADDVREAIEPLAGGVVEDVSVASAQTGMGGSTVDLVVTALDTDTLAKAAAEVEDAVADLDNAAEVTNNLAAAQQVVQVEVDREKAAEHGLTESAVSGIVSGEMSPEQTLGTVDIDESSLDVVVSTGEAPATQGELKKLEIPTATGTVKLTDVASVEVMDVPTSITRTDGERTATVSITPAGENLGALTAEVTTAIAGIDLPGGADVVIGGASAEQEDAFADLGLALLAAIFIVYVVMVATFGSLSQPLILLISVPFAATGALAALLISGTPLGVPALIGALLLVGIVVSNAIVLIDLINQYRHAGRDLDEAVREGARQRLRPIVMTALATMFALTPMALGLTGGGAFIAQPLALVVIGGLASSTLLTLFVVPVLYSIFERGKIRRGEKREARRRRQLAKAELKAHKAAAAKSDDATAGDKEPAPVAG</sequence>
<evidence type="ECO:0000256" key="2">
    <source>
        <dbReference type="SAM" id="Phobius"/>
    </source>
</evidence>
<dbReference type="PANTHER" id="PTHR32063:SF0">
    <property type="entry name" value="SWARMING MOTILITY PROTEIN SWRC"/>
    <property type="match status" value="1"/>
</dbReference>
<feature type="transmembrane region" description="Helical" evidence="2">
    <location>
        <begin position="534"/>
        <end position="561"/>
    </location>
</feature>
<dbReference type="Gene3D" id="3.30.2090.10">
    <property type="entry name" value="Multidrug efflux transporter AcrB TolC docking domain, DN and DC subdomains"/>
    <property type="match status" value="3"/>
</dbReference>
<feature type="region of interest" description="Disordered" evidence="1">
    <location>
        <begin position="256"/>
        <end position="283"/>
    </location>
</feature>
<reference evidence="3 4" key="1">
    <citation type="journal article" date="2019" name="Int. J. Syst. Evol. Microbiol.">
        <title>The Global Catalogue of Microorganisms (GCM) 10K type strain sequencing project: providing services to taxonomists for standard genome sequencing and annotation.</title>
        <authorList>
            <consortium name="The Broad Institute Genomics Platform"/>
            <consortium name="The Broad Institute Genome Sequencing Center for Infectious Disease"/>
            <person name="Wu L."/>
            <person name="Ma J."/>
        </authorList>
    </citation>
    <scope>NUCLEOTIDE SEQUENCE [LARGE SCALE GENOMIC DNA]</scope>
    <source>
        <strain evidence="3 4">JCM 14326</strain>
    </source>
</reference>
<dbReference type="SUPFAM" id="SSF82693">
    <property type="entry name" value="Multidrug efflux transporter AcrB pore domain, PN1, PN2, PC1 and PC2 subdomains"/>
    <property type="match status" value="3"/>
</dbReference>
<feature type="transmembrane region" description="Helical" evidence="2">
    <location>
        <begin position="431"/>
        <end position="448"/>
    </location>
</feature>
<dbReference type="Proteomes" id="UP001501094">
    <property type="component" value="Unassembled WGS sequence"/>
</dbReference>
<accession>A0ABN2NCE7</accession>
<keyword evidence="2" id="KW-0812">Transmembrane</keyword>
<feature type="transmembrane region" description="Helical" evidence="2">
    <location>
        <begin position="405"/>
        <end position="424"/>
    </location>
</feature>
<feature type="compositionally biased region" description="Basic and acidic residues" evidence="1">
    <location>
        <begin position="1126"/>
        <end position="1142"/>
    </location>
</feature>
<comment type="caution">
    <text evidence="3">The sequence shown here is derived from an EMBL/GenBank/DDBJ whole genome shotgun (WGS) entry which is preliminary data.</text>
</comment>
<keyword evidence="4" id="KW-1185">Reference proteome</keyword>
<feature type="region of interest" description="Disordered" evidence="1">
    <location>
        <begin position="295"/>
        <end position="328"/>
    </location>
</feature>
<feature type="transmembrane region" description="Helical" evidence="2">
    <location>
        <begin position="937"/>
        <end position="956"/>
    </location>
</feature>
<dbReference type="EMBL" id="BAAANL010000003">
    <property type="protein sequence ID" value="GAA1861143.1"/>
    <property type="molecule type" value="Genomic_DNA"/>
</dbReference>
<feature type="transmembrane region" description="Helical" evidence="2">
    <location>
        <begin position="989"/>
        <end position="1013"/>
    </location>
</feature>
<dbReference type="InterPro" id="IPR027463">
    <property type="entry name" value="AcrB_DN_DC_subdom"/>
</dbReference>
<keyword evidence="2" id="KW-0472">Membrane</keyword>
<dbReference type="Gene3D" id="1.20.1640.10">
    <property type="entry name" value="Multidrug efflux transporter AcrB transmembrane domain"/>
    <property type="match status" value="3"/>
</dbReference>
<dbReference type="Pfam" id="PF00873">
    <property type="entry name" value="ACR_tran"/>
    <property type="match status" value="2"/>
</dbReference>
<dbReference type="Gene3D" id="3.30.70.1430">
    <property type="entry name" value="Multidrug efflux transporter AcrB pore domain"/>
    <property type="match status" value="2"/>
</dbReference>
<protein>
    <submittedName>
        <fullName evidence="3">Efflux RND transporter permease subunit</fullName>
    </submittedName>
</protein>
<feature type="compositionally biased region" description="Gly residues" evidence="1">
    <location>
        <begin position="256"/>
        <end position="279"/>
    </location>
</feature>
<dbReference type="Gene3D" id="3.30.70.1320">
    <property type="entry name" value="Multidrug efflux transporter AcrB pore domain like"/>
    <property type="match status" value="2"/>
</dbReference>
<feature type="transmembrane region" description="Helical" evidence="2">
    <location>
        <begin position="1069"/>
        <end position="1093"/>
    </location>
</feature>
<proteinExistence type="predicted"/>
<feature type="transmembrane region" description="Helical" evidence="2">
    <location>
        <begin position="1038"/>
        <end position="1063"/>
    </location>
</feature>
<dbReference type="Gene3D" id="3.30.70.1440">
    <property type="entry name" value="Multidrug efflux transporter AcrB pore domain"/>
    <property type="match status" value="1"/>
</dbReference>
<dbReference type="SUPFAM" id="SSF82866">
    <property type="entry name" value="Multidrug efflux transporter AcrB transmembrane domain"/>
    <property type="match status" value="2"/>
</dbReference>
<name>A0ABN2NCE7_9MICO</name>
<feature type="transmembrane region" description="Helical" evidence="2">
    <location>
        <begin position="502"/>
        <end position="522"/>
    </location>
</feature>
<dbReference type="SUPFAM" id="SSF82714">
    <property type="entry name" value="Multidrug efflux transporter AcrB TolC docking domain, DN and DC subdomains"/>
    <property type="match status" value="2"/>
</dbReference>
<dbReference type="PRINTS" id="PR00702">
    <property type="entry name" value="ACRIFLAVINRP"/>
</dbReference>
<evidence type="ECO:0000256" key="1">
    <source>
        <dbReference type="SAM" id="MobiDB-lite"/>
    </source>
</evidence>
<feature type="transmembrane region" description="Helical" evidence="2">
    <location>
        <begin position="963"/>
        <end position="983"/>
    </location>
</feature>
<feature type="region of interest" description="Disordered" evidence="1">
    <location>
        <begin position="1117"/>
        <end position="1142"/>
    </location>
</feature>
<dbReference type="RefSeq" id="WP_344101867.1">
    <property type="nucleotide sequence ID" value="NZ_BAAANL010000003.1"/>
</dbReference>
<gene>
    <name evidence="3" type="ORF">GCM10009751_18500</name>
</gene>
<evidence type="ECO:0000313" key="3">
    <source>
        <dbReference type="EMBL" id="GAA1861143.1"/>
    </source>
</evidence>
<dbReference type="InterPro" id="IPR001036">
    <property type="entry name" value="Acrflvin-R"/>
</dbReference>
<organism evidence="3 4">
    <name type="scientific">Myceligenerans crystallogenes</name>
    <dbReference type="NCBI Taxonomy" id="316335"/>
    <lineage>
        <taxon>Bacteria</taxon>
        <taxon>Bacillati</taxon>
        <taxon>Actinomycetota</taxon>
        <taxon>Actinomycetes</taxon>
        <taxon>Micrococcales</taxon>
        <taxon>Promicromonosporaceae</taxon>
        <taxon>Myceligenerans</taxon>
    </lineage>
</organism>
<dbReference type="PANTHER" id="PTHR32063">
    <property type="match status" value="1"/>
</dbReference>